<dbReference type="AlphaFoldDB" id="A0A8X6EZD0"/>
<dbReference type="OrthoDB" id="6429978at2759"/>
<dbReference type="EMBL" id="BMAO01000402">
    <property type="protein sequence ID" value="GFQ66668.1"/>
    <property type="molecule type" value="Genomic_DNA"/>
</dbReference>
<name>A0A8X6EZD0_TRICU</name>
<comment type="caution">
    <text evidence="3">The sequence shown here is derived from an EMBL/GenBank/DDBJ whole genome shotgun (WGS) entry which is preliminary data.</text>
</comment>
<feature type="domain" description="PiggyBac transposable element-derived protein" evidence="2">
    <location>
        <begin position="109"/>
        <end position="140"/>
    </location>
</feature>
<evidence type="ECO:0000259" key="2">
    <source>
        <dbReference type="Pfam" id="PF13843"/>
    </source>
</evidence>
<evidence type="ECO:0000256" key="1">
    <source>
        <dbReference type="SAM" id="MobiDB-lite"/>
    </source>
</evidence>
<dbReference type="InterPro" id="IPR029526">
    <property type="entry name" value="PGBD"/>
</dbReference>
<evidence type="ECO:0000313" key="3">
    <source>
        <dbReference type="EMBL" id="GFQ66668.1"/>
    </source>
</evidence>
<feature type="compositionally biased region" description="Acidic residues" evidence="1">
    <location>
        <begin position="56"/>
        <end position="68"/>
    </location>
</feature>
<keyword evidence="4" id="KW-1185">Reference proteome</keyword>
<organism evidence="3 4">
    <name type="scientific">Trichonephila clavata</name>
    <name type="common">Joro spider</name>
    <name type="synonym">Nephila clavata</name>
    <dbReference type="NCBI Taxonomy" id="2740835"/>
    <lineage>
        <taxon>Eukaryota</taxon>
        <taxon>Metazoa</taxon>
        <taxon>Ecdysozoa</taxon>
        <taxon>Arthropoda</taxon>
        <taxon>Chelicerata</taxon>
        <taxon>Arachnida</taxon>
        <taxon>Araneae</taxon>
        <taxon>Araneomorphae</taxon>
        <taxon>Entelegynae</taxon>
        <taxon>Araneoidea</taxon>
        <taxon>Nephilidae</taxon>
        <taxon>Trichonephila</taxon>
    </lineage>
</organism>
<sequence>MDYFTNSTTGNYHLRIHQVVISTQMPCKHRTTPDDNERKEGSDKKKGTHGEKFGDEEFSSSESESDDDWLDCARDWCEIDVNSPLPSHPKFTFTGNPGIKVCLGDSGEPLEYFNLFFDDEMFSFIVEETNRYDESFFENTELTPASRALK</sequence>
<reference evidence="3" key="1">
    <citation type="submission" date="2020-07" db="EMBL/GenBank/DDBJ databases">
        <title>Multicomponent nature underlies the extraordinary mechanical properties of spider dragline silk.</title>
        <authorList>
            <person name="Kono N."/>
            <person name="Nakamura H."/>
            <person name="Mori M."/>
            <person name="Yoshida Y."/>
            <person name="Ohtoshi R."/>
            <person name="Malay A.D."/>
            <person name="Moran D.A.P."/>
            <person name="Tomita M."/>
            <person name="Numata K."/>
            <person name="Arakawa K."/>
        </authorList>
    </citation>
    <scope>NUCLEOTIDE SEQUENCE</scope>
</reference>
<accession>A0A8X6EZD0</accession>
<feature type="compositionally biased region" description="Basic and acidic residues" evidence="1">
    <location>
        <begin position="31"/>
        <end position="55"/>
    </location>
</feature>
<dbReference type="Proteomes" id="UP000887116">
    <property type="component" value="Unassembled WGS sequence"/>
</dbReference>
<dbReference type="Pfam" id="PF13843">
    <property type="entry name" value="DDE_Tnp_1_7"/>
    <property type="match status" value="1"/>
</dbReference>
<proteinExistence type="predicted"/>
<protein>
    <submittedName>
        <fullName evidence="3">PiggyBac transposable element-derived protein 4</fullName>
    </submittedName>
</protein>
<gene>
    <name evidence="3" type="primary">PGBD4_121</name>
    <name evidence="3" type="ORF">TNCT_460231</name>
</gene>
<feature type="region of interest" description="Disordered" evidence="1">
    <location>
        <begin position="25"/>
        <end position="68"/>
    </location>
</feature>
<evidence type="ECO:0000313" key="4">
    <source>
        <dbReference type="Proteomes" id="UP000887116"/>
    </source>
</evidence>